<sequence length="120" mass="13713">MSWNHTMYSNGTNLQNLLEQQQPLLCNAWEIHTQMVRTIMQQINGSGIVISDSYELPNLEYIFSQVTRELMKSQEVSLELARSVVSIVMSGYVINENNTIRLRSPGNEKANGNGSYKERM</sequence>
<accession>A0A0G1CEP7</accession>
<dbReference type="AlphaFoldDB" id="A0A0G1CEP7"/>
<reference evidence="1 2" key="1">
    <citation type="journal article" date="2015" name="Nature">
        <title>rRNA introns, odd ribosomes, and small enigmatic genomes across a large radiation of phyla.</title>
        <authorList>
            <person name="Brown C.T."/>
            <person name="Hug L.A."/>
            <person name="Thomas B.C."/>
            <person name="Sharon I."/>
            <person name="Castelle C.J."/>
            <person name="Singh A."/>
            <person name="Wilkins M.J."/>
            <person name="Williams K.H."/>
            <person name="Banfield J.F."/>
        </authorList>
    </citation>
    <scope>NUCLEOTIDE SEQUENCE [LARGE SCALE GENOMIC DNA]</scope>
</reference>
<organism evidence="1 2">
    <name type="scientific">Candidatus Gottesmanbacteria bacterium GW2011_GWA1_43_11</name>
    <dbReference type="NCBI Taxonomy" id="1618436"/>
    <lineage>
        <taxon>Bacteria</taxon>
        <taxon>Candidatus Gottesmaniibacteriota</taxon>
    </lineage>
</organism>
<gene>
    <name evidence="1" type="ORF">UV59_C0025G0011</name>
</gene>
<comment type="caution">
    <text evidence="1">The sequence shown here is derived from an EMBL/GenBank/DDBJ whole genome shotgun (WGS) entry which is preliminary data.</text>
</comment>
<evidence type="ECO:0000313" key="1">
    <source>
        <dbReference type="EMBL" id="KKS84190.1"/>
    </source>
</evidence>
<name>A0A0G1CEP7_9BACT</name>
<protein>
    <submittedName>
        <fullName evidence="1">Uncharacterized protein</fullName>
    </submittedName>
</protein>
<dbReference type="STRING" id="1618436.UV59_C0025G0011"/>
<evidence type="ECO:0000313" key="2">
    <source>
        <dbReference type="Proteomes" id="UP000034543"/>
    </source>
</evidence>
<proteinExistence type="predicted"/>
<dbReference type="EMBL" id="LCFB01000025">
    <property type="protein sequence ID" value="KKS84190.1"/>
    <property type="molecule type" value="Genomic_DNA"/>
</dbReference>
<dbReference type="Proteomes" id="UP000034543">
    <property type="component" value="Unassembled WGS sequence"/>
</dbReference>